<dbReference type="SUPFAM" id="SSF55811">
    <property type="entry name" value="Nudix"/>
    <property type="match status" value="1"/>
</dbReference>
<keyword evidence="6" id="KW-0464">Manganese</keyword>
<evidence type="ECO:0000259" key="7">
    <source>
        <dbReference type="PROSITE" id="PS51462"/>
    </source>
</evidence>
<evidence type="ECO:0000313" key="9">
    <source>
        <dbReference type="Proteomes" id="UP000188912"/>
    </source>
</evidence>
<dbReference type="NCBIfam" id="NF007980">
    <property type="entry name" value="PRK10707.1"/>
    <property type="match status" value="1"/>
</dbReference>
<evidence type="ECO:0000256" key="5">
    <source>
        <dbReference type="ARBA" id="ARBA00022842"/>
    </source>
</evidence>
<dbReference type="GO" id="GO:0010945">
    <property type="term" value="F:coenzyme A diphosphatase activity"/>
    <property type="evidence" value="ECO:0007669"/>
    <property type="project" value="InterPro"/>
</dbReference>
<dbReference type="InterPro" id="IPR045121">
    <property type="entry name" value="CoAse"/>
</dbReference>
<dbReference type="STRING" id="1902579.BHV28_04870"/>
<evidence type="ECO:0000256" key="2">
    <source>
        <dbReference type="ARBA" id="ARBA00001946"/>
    </source>
</evidence>
<dbReference type="AlphaFoldDB" id="A0A1U9JTK9"/>
<feature type="domain" description="Nudix hydrolase" evidence="7">
    <location>
        <begin position="47"/>
        <end position="179"/>
    </location>
</feature>
<comment type="cofactor">
    <cofactor evidence="2">
        <name>Mg(2+)</name>
        <dbReference type="ChEBI" id="CHEBI:18420"/>
    </cofactor>
</comment>
<evidence type="ECO:0000256" key="1">
    <source>
        <dbReference type="ARBA" id="ARBA00001936"/>
    </source>
</evidence>
<keyword evidence="4" id="KW-0378">Hydrolase</keyword>
<keyword evidence="5" id="KW-0460">Magnesium</keyword>
<dbReference type="InterPro" id="IPR015797">
    <property type="entry name" value="NUDIX_hydrolase-like_dom_sf"/>
</dbReference>
<dbReference type="InterPro" id="IPR000086">
    <property type="entry name" value="NUDIX_hydrolase_dom"/>
</dbReference>
<protein>
    <submittedName>
        <fullName evidence="8">NTP pyrophosphohydrolase protein,MutT/nudix family</fullName>
    </submittedName>
</protein>
<reference evidence="8 9" key="1">
    <citation type="journal article" date="2010" name="Science">
        <title>Genomic comparison of the ants Camponotus floridanus and Harpegnathos saltator.</title>
        <authorList>
            <person name="Bonasio R."/>
            <person name="Zhang G."/>
            <person name="Ye C."/>
            <person name="Mutti N.S."/>
            <person name="Fang X."/>
            <person name="Qin N."/>
            <person name="Donahue G."/>
            <person name="Yang P."/>
            <person name="Li Q."/>
            <person name="Li C."/>
            <person name="Zhang P."/>
            <person name="Huang Z."/>
            <person name="Berger S.L."/>
            <person name="Reinberg D."/>
            <person name="Wang J."/>
            <person name="Liebig J."/>
        </authorList>
    </citation>
    <scope>NUCLEOTIDE SEQUENCE [LARGE SCALE GENOMIC DNA]</scope>
    <source>
        <strain evidence="8 9">Hsal</strain>
    </source>
</reference>
<dbReference type="Pfam" id="PF00293">
    <property type="entry name" value="NUDIX"/>
    <property type="match status" value="1"/>
</dbReference>
<evidence type="ECO:0000256" key="6">
    <source>
        <dbReference type="ARBA" id="ARBA00023211"/>
    </source>
</evidence>
<dbReference type="Proteomes" id="UP000188912">
    <property type="component" value="Chromosome"/>
</dbReference>
<reference evidence="8 9" key="2">
    <citation type="journal article" date="2016" name="Sci. Rep.">
        <title>The genome of Rhizobiales bacteria in predatory ants reveals urease gene functions but no genes for nitrogen fixation.</title>
        <authorList>
            <person name="Neuvonen M.M."/>
            <person name="Tamarit D."/>
            <person name="Naslund K."/>
            <person name="Liebig J."/>
            <person name="Feldhaar H."/>
            <person name="Moran N.A."/>
            <person name="Guy L."/>
            <person name="Andersson S.G."/>
        </authorList>
    </citation>
    <scope>NUCLEOTIDE SEQUENCE [LARGE SCALE GENOMIC DNA]</scope>
    <source>
        <strain evidence="8 9">Hsal</strain>
    </source>
</reference>
<proteinExistence type="predicted"/>
<gene>
    <name evidence="8" type="ORF">BHV28_04870</name>
</gene>
<accession>A0A1U9JTK9</accession>
<dbReference type="PANTHER" id="PTHR12992">
    <property type="entry name" value="NUDIX HYDROLASE"/>
    <property type="match status" value="1"/>
</dbReference>
<sequence>MTQAVSRFSTAFVAARLESVIAPALQPAGDFFSGDGKPQHLRGSAGWKPAAVLIALVDRPQGAGVLLTQRADRLNSHSGQVSFPGGGVEKRDRTVVEAALREAHEEITLQPEMVRLAGVLPPYYAGTGYKIAPVVGIIPAGCPMQENPDEVQEIFEVPLAFLMDLNNYHAESRCLDNREHHFHAIDWQSHKIWGMTAGILRLLYERVYG</sequence>
<evidence type="ECO:0000256" key="4">
    <source>
        <dbReference type="ARBA" id="ARBA00022801"/>
    </source>
</evidence>
<dbReference type="Gene3D" id="3.90.79.10">
    <property type="entry name" value="Nucleoside Triphosphate Pyrophosphohydrolase"/>
    <property type="match status" value="1"/>
</dbReference>
<evidence type="ECO:0000256" key="3">
    <source>
        <dbReference type="ARBA" id="ARBA00022723"/>
    </source>
</evidence>
<dbReference type="KEGG" id="thd:BHV28_04870"/>
<keyword evidence="9" id="KW-1185">Reference proteome</keyword>
<dbReference type="PROSITE" id="PS51462">
    <property type="entry name" value="NUDIX"/>
    <property type="match status" value="1"/>
</dbReference>
<dbReference type="EMBL" id="CP017315">
    <property type="protein sequence ID" value="AQS41199.1"/>
    <property type="molecule type" value="Genomic_DNA"/>
</dbReference>
<organism evidence="8 9">
    <name type="scientific">Candidatus Tokpelaia hoelldobleri</name>
    <dbReference type="NCBI Taxonomy" id="1902579"/>
    <lineage>
        <taxon>Bacteria</taxon>
        <taxon>Pseudomonadati</taxon>
        <taxon>Pseudomonadota</taxon>
        <taxon>Alphaproteobacteria</taxon>
        <taxon>Hyphomicrobiales</taxon>
        <taxon>Candidatus Tokpelaia</taxon>
    </lineage>
</organism>
<evidence type="ECO:0000313" key="8">
    <source>
        <dbReference type="EMBL" id="AQS41199.1"/>
    </source>
</evidence>
<name>A0A1U9JTK9_9HYPH</name>
<keyword evidence="3" id="KW-0479">Metal-binding</keyword>
<dbReference type="CDD" id="cd03426">
    <property type="entry name" value="NUDIX_CoAse_Nudt7"/>
    <property type="match status" value="1"/>
</dbReference>
<dbReference type="GO" id="GO:0046872">
    <property type="term" value="F:metal ion binding"/>
    <property type="evidence" value="ECO:0007669"/>
    <property type="project" value="UniProtKB-KW"/>
</dbReference>
<comment type="cofactor">
    <cofactor evidence="1">
        <name>Mn(2+)</name>
        <dbReference type="ChEBI" id="CHEBI:29035"/>
    </cofactor>
</comment>
<dbReference type="PANTHER" id="PTHR12992:SF11">
    <property type="entry name" value="MITOCHONDRIAL COENZYME A DIPHOSPHATASE NUDT8"/>
    <property type="match status" value="1"/>
</dbReference>